<sequence>MAVRGYQITAMAKRAAVNEQGAKETVLAVASTISWGQQLPFLLKNNVFLYPEQHLSMFDALFGIKCSQIIELRREDEACVYFLADPINP</sequence>
<protein>
    <submittedName>
        <fullName evidence="1">Uncharacterized protein</fullName>
    </submittedName>
</protein>
<evidence type="ECO:0000313" key="2">
    <source>
        <dbReference type="Proteomes" id="UP000232060"/>
    </source>
</evidence>
<gene>
    <name evidence="1" type="ORF">CUC44_12445</name>
</gene>
<reference evidence="1 2" key="1">
    <citation type="submission" date="2017-11" db="EMBL/GenBank/DDBJ databases">
        <title>Draft genome sequence of environmental isolate Aeromonas lusitania sp. nov. MDC 2473.</title>
        <authorList>
            <person name="Colston S.M."/>
            <person name="Navarro A."/>
            <person name="Martinez-Murcia A.J."/>
            <person name="Graf J."/>
        </authorList>
    </citation>
    <scope>NUCLEOTIDE SEQUENCE [LARGE SCALE GENOMIC DNA]</scope>
    <source>
        <strain evidence="1 2">MDC 2473</strain>
    </source>
</reference>
<accession>A0A2M8H8J6</accession>
<name>A0A2M8H8J6_9GAMM</name>
<dbReference type="EMBL" id="PGCP01000018">
    <property type="protein sequence ID" value="PJC92887.1"/>
    <property type="molecule type" value="Genomic_DNA"/>
</dbReference>
<dbReference type="Proteomes" id="UP000232060">
    <property type="component" value="Unassembled WGS sequence"/>
</dbReference>
<organism evidence="1 2">
    <name type="scientific">Aeromonas lusitana</name>
    <dbReference type="NCBI Taxonomy" id="931529"/>
    <lineage>
        <taxon>Bacteria</taxon>
        <taxon>Pseudomonadati</taxon>
        <taxon>Pseudomonadota</taxon>
        <taxon>Gammaproteobacteria</taxon>
        <taxon>Aeromonadales</taxon>
        <taxon>Aeromonadaceae</taxon>
        <taxon>Aeromonas</taxon>
    </lineage>
</organism>
<comment type="caution">
    <text evidence="1">The sequence shown here is derived from an EMBL/GenBank/DDBJ whole genome shotgun (WGS) entry which is preliminary data.</text>
</comment>
<keyword evidence="2" id="KW-1185">Reference proteome</keyword>
<evidence type="ECO:0000313" key="1">
    <source>
        <dbReference type="EMBL" id="PJC92887.1"/>
    </source>
</evidence>
<proteinExistence type="predicted"/>
<dbReference type="AlphaFoldDB" id="A0A2M8H8J6"/>